<reference evidence="2 3" key="2">
    <citation type="submission" date="2018-11" db="EMBL/GenBank/DDBJ databases">
        <authorList>
            <consortium name="Pathogen Informatics"/>
        </authorList>
    </citation>
    <scope>NUCLEOTIDE SEQUENCE [LARGE SCALE GENOMIC DNA]</scope>
    <source>
        <strain evidence="2 3">Costa Rica</strain>
    </source>
</reference>
<reference evidence="4" key="1">
    <citation type="submission" date="2017-02" db="UniProtKB">
        <authorList>
            <consortium name="WormBaseParasite"/>
        </authorList>
    </citation>
    <scope>IDENTIFICATION</scope>
</reference>
<organism evidence="4">
    <name type="scientific">Angiostrongylus costaricensis</name>
    <name type="common">Nematode worm</name>
    <dbReference type="NCBI Taxonomy" id="334426"/>
    <lineage>
        <taxon>Eukaryota</taxon>
        <taxon>Metazoa</taxon>
        <taxon>Ecdysozoa</taxon>
        <taxon>Nematoda</taxon>
        <taxon>Chromadorea</taxon>
        <taxon>Rhabditida</taxon>
        <taxon>Rhabditina</taxon>
        <taxon>Rhabditomorpha</taxon>
        <taxon>Strongyloidea</taxon>
        <taxon>Metastrongylidae</taxon>
        <taxon>Angiostrongylus</taxon>
    </lineage>
</organism>
<dbReference type="AlphaFoldDB" id="A0A0R3PRP2"/>
<dbReference type="Proteomes" id="UP000267027">
    <property type="component" value="Unassembled WGS sequence"/>
</dbReference>
<evidence type="ECO:0000256" key="1">
    <source>
        <dbReference type="SAM" id="Phobius"/>
    </source>
</evidence>
<keyword evidence="1" id="KW-1133">Transmembrane helix</keyword>
<keyword evidence="1" id="KW-0472">Membrane</keyword>
<protein>
    <submittedName>
        <fullName evidence="2 4">Uncharacterized protein</fullName>
    </submittedName>
</protein>
<dbReference type="WBParaSite" id="ACOC_0000819501-mRNA-1">
    <property type="protein sequence ID" value="ACOC_0000819501-mRNA-1"/>
    <property type="gene ID" value="ACOC_0000819501"/>
</dbReference>
<proteinExistence type="predicted"/>
<feature type="transmembrane region" description="Helical" evidence="1">
    <location>
        <begin position="53"/>
        <end position="72"/>
    </location>
</feature>
<dbReference type="EMBL" id="UYYA01004127">
    <property type="protein sequence ID" value="VDM59781.1"/>
    <property type="molecule type" value="Genomic_DNA"/>
</dbReference>
<keyword evidence="1" id="KW-0812">Transmembrane</keyword>
<name>A0A0R3PRP2_ANGCS</name>
<evidence type="ECO:0000313" key="2">
    <source>
        <dbReference type="EMBL" id="VDM59781.1"/>
    </source>
</evidence>
<gene>
    <name evidence="2" type="ORF">ACOC_LOCUS8196</name>
</gene>
<keyword evidence="3" id="KW-1185">Reference proteome</keyword>
<accession>A0A0R3PRP2</accession>
<sequence>MCDDALSKKKIRPFLLNSAGGAVEFAQSVSSLDVLLRRNRLTWIPEALRIKPVVAVILPSIGAVLLFMLSIATRTSESKIPDVFH</sequence>
<evidence type="ECO:0000313" key="3">
    <source>
        <dbReference type="Proteomes" id="UP000267027"/>
    </source>
</evidence>
<evidence type="ECO:0000313" key="4">
    <source>
        <dbReference type="WBParaSite" id="ACOC_0000819501-mRNA-1"/>
    </source>
</evidence>